<dbReference type="PANTHER" id="PTHR39586:SF1">
    <property type="entry name" value="CYTOPLASMIC PROTEIN"/>
    <property type="match status" value="1"/>
</dbReference>
<dbReference type="RefSeq" id="WP_345487664.1">
    <property type="nucleotide sequence ID" value="NZ_BAABHY010000001.1"/>
</dbReference>
<evidence type="ECO:0000313" key="2">
    <source>
        <dbReference type="EMBL" id="GAA5104103.1"/>
    </source>
</evidence>
<evidence type="ECO:0000259" key="1">
    <source>
        <dbReference type="Pfam" id="PF04287"/>
    </source>
</evidence>
<dbReference type="PANTHER" id="PTHR39586">
    <property type="entry name" value="CYTOPLASMIC PROTEIN-RELATED"/>
    <property type="match status" value="1"/>
</dbReference>
<dbReference type="InterPro" id="IPR007384">
    <property type="entry name" value="UCP006257"/>
</dbReference>
<dbReference type="PIRSF" id="PIRSF006257">
    <property type="entry name" value="UCP006257"/>
    <property type="match status" value="1"/>
</dbReference>
<dbReference type="Proteomes" id="UP001500171">
    <property type="component" value="Unassembled WGS sequence"/>
</dbReference>
<proteinExistence type="predicted"/>
<comment type="caution">
    <text evidence="2">The sequence shown here is derived from an EMBL/GenBank/DDBJ whole genome shotgun (WGS) entry which is preliminary data.</text>
</comment>
<dbReference type="Gene3D" id="1.20.1440.40">
    <property type="entry name" value="YqcC-like"/>
    <property type="match status" value="1"/>
</dbReference>
<protein>
    <submittedName>
        <fullName evidence="2">YqcC family protein</fullName>
    </submittedName>
</protein>
<name>A0ABP9MYE1_9GAMM</name>
<dbReference type="EMBL" id="BAABHY010000001">
    <property type="protein sequence ID" value="GAA5104103.1"/>
    <property type="molecule type" value="Genomic_DNA"/>
</dbReference>
<evidence type="ECO:0000313" key="3">
    <source>
        <dbReference type="Proteomes" id="UP001500171"/>
    </source>
</evidence>
<sequence length="106" mass="12524">MNNFNNTVLLLLKEIECEMQQKLLWQSLPPNPDAFLSEQPFAIDRMSSYEWLQWIFIPRMRALIDANAILPRNFSLHPYFEESLKEQEEAAELLSLIKRLDELAKS</sequence>
<dbReference type="InterPro" id="IPR036814">
    <property type="entry name" value="YqcC-like_sf"/>
</dbReference>
<reference evidence="3" key="1">
    <citation type="journal article" date="2019" name="Int. J. Syst. Evol. Microbiol.">
        <title>The Global Catalogue of Microorganisms (GCM) 10K type strain sequencing project: providing services to taxonomists for standard genome sequencing and annotation.</title>
        <authorList>
            <consortium name="The Broad Institute Genomics Platform"/>
            <consortium name="The Broad Institute Genome Sequencing Center for Infectious Disease"/>
            <person name="Wu L."/>
            <person name="Ma J."/>
        </authorList>
    </citation>
    <scope>NUCLEOTIDE SEQUENCE [LARGE SCALE GENOMIC DNA]</scope>
    <source>
        <strain evidence="3">JCM 18050</strain>
    </source>
</reference>
<dbReference type="InterPro" id="IPR023376">
    <property type="entry name" value="YqcC-like_dom"/>
</dbReference>
<accession>A0ABP9MYE1</accession>
<dbReference type="Pfam" id="PF04287">
    <property type="entry name" value="DUF446"/>
    <property type="match status" value="1"/>
</dbReference>
<gene>
    <name evidence="2" type="ORF">GCM10023211_01230</name>
</gene>
<keyword evidence="3" id="KW-1185">Reference proteome</keyword>
<dbReference type="SUPFAM" id="SSF158452">
    <property type="entry name" value="YqcC-like"/>
    <property type="match status" value="1"/>
</dbReference>
<feature type="domain" description="YqcC-like" evidence="1">
    <location>
        <begin position="10"/>
        <end position="103"/>
    </location>
</feature>
<organism evidence="2 3">
    <name type="scientific">Orbus sasakiae</name>
    <dbReference type="NCBI Taxonomy" id="1078475"/>
    <lineage>
        <taxon>Bacteria</taxon>
        <taxon>Pseudomonadati</taxon>
        <taxon>Pseudomonadota</taxon>
        <taxon>Gammaproteobacteria</taxon>
        <taxon>Orbales</taxon>
        <taxon>Orbaceae</taxon>
        <taxon>Orbus</taxon>
    </lineage>
</organism>